<keyword evidence="2" id="KW-0812">Transmembrane</keyword>
<dbReference type="STRING" id="596151.DesfrDRAFT_2027"/>
<accession>E1JWM8</accession>
<feature type="repeat" description="TPR" evidence="1">
    <location>
        <begin position="81"/>
        <end position="114"/>
    </location>
</feature>
<evidence type="ECO:0000256" key="2">
    <source>
        <dbReference type="SAM" id="Phobius"/>
    </source>
</evidence>
<name>E1JWM8_SOLFR</name>
<protein>
    <submittedName>
        <fullName evidence="3">Tetratricopeptide TPR_2 repeat protein</fullName>
    </submittedName>
</protein>
<dbReference type="AlphaFoldDB" id="E1JWM8"/>
<dbReference type="Gene3D" id="1.25.40.10">
    <property type="entry name" value="Tetratricopeptide repeat domain"/>
    <property type="match status" value="1"/>
</dbReference>
<dbReference type="Proteomes" id="UP000006250">
    <property type="component" value="Unassembled WGS sequence"/>
</dbReference>
<keyword evidence="2" id="KW-1133">Transmembrane helix</keyword>
<evidence type="ECO:0000256" key="1">
    <source>
        <dbReference type="PROSITE-ProRule" id="PRU00339"/>
    </source>
</evidence>
<dbReference type="RefSeq" id="WP_005993514.1">
    <property type="nucleotide sequence ID" value="NZ_AECZ01000011.1"/>
</dbReference>
<dbReference type="eggNOG" id="COG0457">
    <property type="taxonomic scope" value="Bacteria"/>
</dbReference>
<keyword evidence="4" id="KW-1185">Reference proteome</keyword>
<keyword evidence="1" id="KW-0802">TPR repeat</keyword>
<dbReference type="SMART" id="SM00028">
    <property type="entry name" value="TPR"/>
    <property type="match status" value="3"/>
</dbReference>
<organism evidence="3 4">
    <name type="scientific">Solidesulfovibrio fructosivorans JJ]</name>
    <dbReference type="NCBI Taxonomy" id="596151"/>
    <lineage>
        <taxon>Bacteria</taxon>
        <taxon>Pseudomonadati</taxon>
        <taxon>Thermodesulfobacteriota</taxon>
        <taxon>Desulfovibrionia</taxon>
        <taxon>Desulfovibrionales</taxon>
        <taxon>Desulfovibrionaceae</taxon>
        <taxon>Solidesulfovibrio</taxon>
    </lineage>
</organism>
<feature type="transmembrane region" description="Helical" evidence="2">
    <location>
        <begin position="16"/>
        <end position="35"/>
    </location>
</feature>
<feature type="repeat" description="TPR" evidence="1">
    <location>
        <begin position="115"/>
        <end position="148"/>
    </location>
</feature>
<dbReference type="PANTHER" id="PTHR12558:SF13">
    <property type="entry name" value="CELL DIVISION CYCLE PROTEIN 27 HOMOLOG"/>
    <property type="match status" value="1"/>
</dbReference>
<dbReference type="PROSITE" id="PS50005">
    <property type="entry name" value="TPR"/>
    <property type="match status" value="2"/>
</dbReference>
<evidence type="ECO:0000313" key="3">
    <source>
        <dbReference type="EMBL" id="EFL51325.1"/>
    </source>
</evidence>
<gene>
    <name evidence="3" type="ORF">DesfrDRAFT_2027</name>
</gene>
<dbReference type="EMBL" id="AECZ01000011">
    <property type="protein sequence ID" value="EFL51325.1"/>
    <property type="molecule type" value="Genomic_DNA"/>
</dbReference>
<dbReference type="InterPro" id="IPR011990">
    <property type="entry name" value="TPR-like_helical_dom_sf"/>
</dbReference>
<reference evidence="3 4" key="1">
    <citation type="submission" date="2010-08" db="EMBL/GenBank/DDBJ databases">
        <title>The draft genome of Desulfovibrio fructosovorans JJ.</title>
        <authorList>
            <consortium name="US DOE Joint Genome Institute (JGI-PGF)"/>
            <person name="Lucas S."/>
            <person name="Copeland A."/>
            <person name="Lapidus A."/>
            <person name="Cheng J.-F."/>
            <person name="Bruce D."/>
            <person name="Goodwin L."/>
            <person name="Pitluck S."/>
            <person name="Land M.L."/>
            <person name="Hauser L."/>
            <person name="Chang Y.-J."/>
            <person name="Jeffries C."/>
            <person name="Wall J.D."/>
            <person name="Stahl D.A."/>
            <person name="Arkin A.P."/>
            <person name="Dehal P."/>
            <person name="Stolyar S.M."/>
            <person name="Hazen T.C."/>
            <person name="Woyke T.J."/>
        </authorList>
    </citation>
    <scope>NUCLEOTIDE SEQUENCE [LARGE SCALE GENOMIC DNA]</scope>
    <source>
        <strain evidence="3 4">JJ</strain>
    </source>
</reference>
<dbReference type="PANTHER" id="PTHR12558">
    <property type="entry name" value="CELL DIVISION CYCLE 16,23,27"/>
    <property type="match status" value="1"/>
</dbReference>
<evidence type="ECO:0000313" key="4">
    <source>
        <dbReference type="Proteomes" id="UP000006250"/>
    </source>
</evidence>
<dbReference type="SUPFAM" id="SSF48452">
    <property type="entry name" value="TPR-like"/>
    <property type="match status" value="1"/>
</dbReference>
<dbReference type="InterPro" id="IPR019734">
    <property type="entry name" value="TPR_rpt"/>
</dbReference>
<sequence>MTTTDRPGGPNASGRMVLAFLGFALAIIFVGSFLYRMQRPSLEVRQQPKSGMGEAMGQAMNGPMKEIMALMQKLKENPDDPELQLTMAERFMAMGAYDRAKTFLDKVMKVRPDDPETLNALGVVRYNLKDVDGAKAAFENVLAKHPNDFRARFNLGLLYKYALKEPDKAAEAFKAVLAAPGVDPDTRATARRELETKVSK</sequence>
<dbReference type="Pfam" id="PF14559">
    <property type="entry name" value="TPR_19"/>
    <property type="match status" value="1"/>
</dbReference>
<proteinExistence type="predicted"/>
<comment type="caution">
    <text evidence="3">The sequence shown here is derived from an EMBL/GenBank/DDBJ whole genome shotgun (WGS) entry which is preliminary data.</text>
</comment>
<dbReference type="Pfam" id="PF13432">
    <property type="entry name" value="TPR_16"/>
    <property type="match status" value="1"/>
</dbReference>
<keyword evidence="2" id="KW-0472">Membrane</keyword>